<feature type="region of interest" description="Disordered" evidence="1">
    <location>
        <begin position="1"/>
        <end position="22"/>
    </location>
</feature>
<accession>A0A8S9MWA1</accession>
<dbReference type="EMBL" id="QGKX02002183">
    <property type="protein sequence ID" value="KAF3485672.1"/>
    <property type="molecule type" value="Genomic_DNA"/>
</dbReference>
<name>A0A8S9MWA1_BRACR</name>
<protein>
    <submittedName>
        <fullName evidence="2">Uncharacterized protein</fullName>
    </submittedName>
</protein>
<dbReference type="AlphaFoldDB" id="A0A8S9MWA1"/>
<evidence type="ECO:0000313" key="3">
    <source>
        <dbReference type="Proteomes" id="UP000712600"/>
    </source>
</evidence>
<comment type="caution">
    <text evidence="2">The sequence shown here is derived from an EMBL/GenBank/DDBJ whole genome shotgun (WGS) entry which is preliminary data.</text>
</comment>
<evidence type="ECO:0000313" key="2">
    <source>
        <dbReference type="EMBL" id="KAF3485672.1"/>
    </source>
</evidence>
<organism evidence="2 3">
    <name type="scientific">Brassica cretica</name>
    <name type="common">Mustard</name>
    <dbReference type="NCBI Taxonomy" id="69181"/>
    <lineage>
        <taxon>Eukaryota</taxon>
        <taxon>Viridiplantae</taxon>
        <taxon>Streptophyta</taxon>
        <taxon>Embryophyta</taxon>
        <taxon>Tracheophyta</taxon>
        <taxon>Spermatophyta</taxon>
        <taxon>Magnoliopsida</taxon>
        <taxon>eudicotyledons</taxon>
        <taxon>Gunneridae</taxon>
        <taxon>Pentapetalae</taxon>
        <taxon>rosids</taxon>
        <taxon>malvids</taxon>
        <taxon>Brassicales</taxon>
        <taxon>Brassicaceae</taxon>
        <taxon>Brassiceae</taxon>
        <taxon>Brassica</taxon>
    </lineage>
</organism>
<gene>
    <name evidence="2" type="ORF">F2Q69_00056631</name>
</gene>
<reference evidence="2" key="1">
    <citation type="submission" date="2019-12" db="EMBL/GenBank/DDBJ databases">
        <title>Genome sequencing and annotation of Brassica cretica.</title>
        <authorList>
            <person name="Studholme D.J."/>
            <person name="Sarris P."/>
        </authorList>
    </citation>
    <scope>NUCLEOTIDE SEQUENCE</scope>
    <source>
        <strain evidence="2">PFS-109/04</strain>
        <tissue evidence="2">Leaf</tissue>
    </source>
</reference>
<evidence type="ECO:0000256" key="1">
    <source>
        <dbReference type="SAM" id="MobiDB-lite"/>
    </source>
</evidence>
<sequence>MERSMAASEGGERSSVAEAGEIHRKRLGMRQSLSMNQQLRYLPAKQPSATSALIFGYLSVRLTSCHLAISANYRNKRFIKRMLSVCILKGKHFSVLDNAGKNINYW</sequence>
<proteinExistence type="predicted"/>
<dbReference type="Proteomes" id="UP000712600">
    <property type="component" value="Unassembled WGS sequence"/>
</dbReference>